<reference evidence="1" key="1">
    <citation type="journal article" date="2022" name="Front. Genet.">
        <title>Chromosome-Scale Assembly of the Dendrobium nobile Genome Provides Insights Into the Molecular Mechanism of the Biosynthesis of the Medicinal Active Ingredient of Dendrobium.</title>
        <authorList>
            <person name="Xu Q."/>
            <person name="Niu S.-C."/>
            <person name="Li K.-L."/>
            <person name="Zheng P.-J."/>
            <person name="Zhang X.-J."/>
            <person name="Jia Y."/>
            <person name="Liu Y."/>
            <person name="Niu Y.-X."/>
            <person name="Yu L.-H."/>
            <person name="Chen D.-F."/>
            <person name="Zhang G.-Q."/>
        </authorList>
    </citation>
    <scope>NUCLEOTIDE SEQUENCE</scope>
    <source>
        <tissue evidence="1">Leaf</tissue>
    </source>
</reference>
<proteinExistence type="predicted"/>
<evidence type="ECO:0000313" key="1">
    <source>
        <dbReference type="EMBL" id="KAI0488296.1"/>
    </source>
</evidence>
<keyword evidence="2" id="KW-1185">Reference proteome</keyword>
<name>A0A8T3A1W1_DENNO</name>
<comment type="caution">
    <text evidence="1">The sequence shown here is derived from an EMBL/GenBank/DDBJ whole genome shotgun (WGS) entry which is preliminary data.</text>
</comment>
<dbReference type="Proteomes" id="UP000829196">
    <property type="component" value="Unassembled WGS sequence"/>
</dbReference>
<dbReference type="AlphaFoldDB" id="A0A8T3A1W1"/>
<gene>
    <name evidence="1" type="ORF">KFK09_028124</name>
</gene>
<sequence length="53" mass="5795">MAETSSFALPLDWKCGKATGMVWIVKEVVQMNKGEVILCGKSDTAYCLEANQV</sequence>
<protein>
    <submittedName>
        <fullName evidence="1">Uncharacterized protein</fullName>
    </submittedName>
</protein>
<evidence type="ECO:0000313" key="2">
    <source>
        <dbReference type="Proteomes" id="UP000829196"/>
    </source>
</evidence>
<accession>A0A8T3A1W1</accession>
<organism evidence="1 2">
    <name type="scientific">Dendrobium nobile</name>
    <name type="common">Orchid</name>
    <dbReference type="NCBI Taxonomy" id="94219"/>
    <lineage>
        <taxon>Eukaryota</taxon>
        <taxon>Viridiplantae</taxon>
        <taxon>Streptophyta</taxon>
        <taxon>Embryophyta</taxon>
        <taxon>Tracheophyta</taxon>
        <taxon>Spermatophyta</taxon>
        <taxon>Magnoliopsida</taxon>
        <taxon>Liliopsida</taxon>
        <taxon>Asparagales</taxon>
        <taxon>Orchidaceae</taxon>
        <taxon>Epidendroideae</taxon>
        <taxon>Malaxideae</taxon>
        <taxon>Dendrobiinae</taxon>
        <taxon>Dendrobium</taxon>
    </lineage>
</organism>
<dbReference type="EMBL" id="JAGYWB010000019">
    <property type="protein sequence ID" value="KAI0488296.1"/>
    <property type="molecule type" value="Genomic_DNA"/>
</dbReference>